<protein>
    <recommendedName>
        <fullName evidence="6">UPF0316 protein QQ008_23575</fullName>
    </recommendedName>
</protein>
<reference evidence="9" key="1">
    <citation type="submission" date="2023-06" db="EMBL/GenBank/DDBJ databases">
        <title>Genomic of Parafulvivirga corallium.</title>
        <authorList>
            <person name="Wang G."/>
        </authorList>
    </citation>
    <scope>NUCLEOTIDE SEQUENCE</scope>
    <source>
        <strain evidence="9">BMA10</strain>
    </source>
</reference>
<feature type="transmembrane region" description="Helical" evidence="6">
    <location>
        <begin position="15"/>
        <end position="37"/>
    </location>
</feature>
<evidence type="ECO:0000256" key="6">
    <source>
        <dbReference type="HAMAP-Rule" id="MF_01515"/>
    </source>
</evidence>
<dbReference type="HAMAP" id="MF_01515">
    <property type="entry name" value="UPF0316"/>
    <property type="match status" value="1"/>
</dbReference>
<keyword evidence="2 6" id="KW-1003">Cell membrane</keyword>
<evidence type="ECO:0000256" key="2">
    <source>
        <dbReference type="ARBA" id="ARBA00022475"/>
    </source>
</evidence>
<dbReference type="InterPro" id="IPR022930">
    <property type="entry name" value="UPF0316"/>
</dbReference>
<proteinExistence type="inferred from homology"/>
<dbReference type="PANTHER" id="PTHR40060">
    <property type="entry name" value="UPF0316 PROTEIN YEBE"/>
    <property type="match status" value="1"/>
</dbReference>
<keyword evidence="10" id="KW-1185">Reference proteome</keyword>
<comment type="subcellular location">
    <subcellularLocation>
        <location evidence="1 6">Cell membrane</location>
        <topology evidence="1 6">Multi-pass membrane protein</topology>
    </subcellularLocation>
</comment>
<evidence type="ECO:0000313" key="10">
    <source>
        <dbReference type="Proteomes" id="UP001172082"/>
    </source>
</evidence>
<evidence type="ECO:0000256" key="3">
    <source>
        <dbReference type="ARBA" id="ARBA00022692"/>
    </source>
</evidence>
<comment type="caution">
    <text evidence="9">The sequence shown here is derived from an EMBL/GenBank/DDBJ whole genome shotgun (WGS) entry which is preliminary data.</text>
</comment>
<dbReference type="InterPro" id="IPR044035">
    <property type="entry name" value="DUF5698"/>
</dbReference>
<accession>A0ABT8KXQ7</accession>
<evidence type="ECO:0000259" key="8">
    <source>
        <dbReference type="Pfam" id="PF18955"/>
    </source>
</evidence>
<organism evidence="9 10">
    <name type="scientific">Splendidivirga corallicola</name>
    <dbReference type="NCBI Taxonomy" id="3051826"/>
    <lineage>
        <taxon>Bacteria</taxon>
        <taxon>Pseudomonadati</taxon>
        <taxon>Bacteroidota</taxon>
        <taxon>Cytophagia</taxon>
        <taxon>Cytophagales</taxon>
        <taxon>Splendidivirgaceae</taxon>
        <taxon>Splendidivirga</taxon>
    </lineage>
</organism>
<dbReference type="Proteomes" id="UP001172082">
    <property type="component" value="Unassembled WGS sequence"/>
</dbReference>
<dbReference type="EMBL" id="JAUJEA010000011">
    <property type="protein sequence ID" value="MDN5204393.1"/>
    <property type="molecule type" value="Genomic_DNA"/>
</dbReference>
<name>A0ABT8KXQ7_9BACT</name>
<dbReference type="Pfam" id="PF10035">
    <property type="entry name" value="DUF2179"/>
    <property type="match status" value="1"/>
</dbReference>
<evidence type="ECO:0000313" key="9">
    <source>
        <dbReference type="EMBL" id="MDN5204393.1"/>
    </source>
</evidence>
<evidence type="ECO:0000256" key="4">
    <source>
        <dbReference type="ARBA" id="ARBA00022989"/>
    </source>
</evidence>
<gene>
    <name evidence="9" type="ORF">QQ008_23575</name>
</gene>
<dbReference type="Pfam" id="PF18955">
    <property type="entry name" value="DUF5698"/>
    <property type="match status" value="1"/>
</dbReference>
<keyword evidence="4 6" id="KW-1133">Transmembrane helix</keyword>
<dbReference type="CDD" id="cd16381">
    <property type="entry name" value="YitT_C_like_1"/>
    <property type="match status" value="1"/>
</dbReference>
<keyword evidence="3 6" id="KW-0812">Transmembrane</keyword>
<dbReference type="RefSeq" id="WP_346754416.1">
    <property type="nucleotide sequence ID" value="NZ_JAUJEA010000011.1"/>
</dbReference>
<dbReference type="NCBIfam" id="NF003191">
    <property type="entry name" value="PRK04164.1-2"/>
    <property type="match status" value="1"/>
</dbReference>
<feature type="transmembrane region" description="Helical" evidence="6">
    <location>
        <begin position="49"/>
        <end position="70"/>
    </location>
</feature>
<comment type="similarity">
    <text evidence="6">Belongs to the UPF0316 family.</text>
</comment>
<feature type="domain" description="DUF5698" evidence="8">
    <location>
        <begin position="37"/>
        <end position="94"/>
    </location>
</feature>
<evidence type="ECO:0000259" key="7">
    <source>
        <dbReference type="Pfam" id="PF10035"/>
    </source>
</evidence>
<sequence length="202" mass="22843">METFFTEQLGIDTPIFSYVILPLLIFLARICDVSINTVRIIYVMSGKKFLSTFLGFFESLIWLLAIGQIFKHVDNIFSYIAYPAGFAAGIFVGMIIEEKLALGKVVMRIITRKNVNDFTAFLKENNFRYSVLQGNGKDGKENIIFTVLERENQPQVEKSIKELLPTAFYTVGGIKGANEAKILLEKPSRRGIGSWLSSIKRK</sequence>
<evidence type="ECO:0000256" key="1">
    <source>
        <dbReference type="ARBA" id="ARBA00004651"/>
    </source>
</evidence>
<dbReference type="InterPro" id="IPR019264">
    <property type="entry name" value="DUF2179"/>
</dbReference>
<feature type="domain" description="DUF2179" evidence="7">
    <location>
        <begin position="130"/>
        <end position="174"/>
    </location>
</feature>
<evidence type="ECO:0000256" key="5">
    <source>
        <dbReference type="ARBA" id="ARBA00023136"/>
    </source>
</evidence>
<keyword evidence="5 6" id="KW-0472">Membrane</keyword>
<feature type="transmembrane region" description="Helical" evidence="6">
    <location>
        <begin position="76"/>
        <end position="96"/>
    </location>
</feature>
<dbReference type="PANTHER" id="PTHR40060:SF1">
    <property type="entry name" value="UPF0316 PROTEIN YEBE"/>
    <property type="match status" value="1"/>
</dbReference>